<keyword evidence="1" id="KW-0378">Hydrolase</keyword>
<dbReference type="InterPro" id="IPR057023">
    <property type="entry name" value="PTP-SAK"/>
</dbReference>
<feature type="domain" description="Swiss Army Knife protein DSP-PTPase phosphatase" evidence="2">
    <location>
        <begin position="86"/>
        <end position="115"/>
    </location>
</feature>
<dbReference type="Proteomes" id="UP000316184">
    <property type="component" value="Unassembled WGS sequence"/>
</dbReference>
<evidence type="ECO:0000313" key="4">
    <source>
        <dbReference type="Proteomes" id="UP000316184"/>
    </source>
</evidence>
<evidence type="ECO:0000256" key="1">
    <source>
        <dbReference type="ARBA" id="ARBA00022801"/>
    </source>
</evidence>
<dbReference type="GO" id="GO:0016791">
    <property type="term" value="F:phosphatase activity"/>
    <property type="evidence" value="ECO:0007669"/>
    <property type="project" value="UniProtKB-ARBA"/>
</dbReference>
<dbReference type="RefSeq" id="WP_145738205.1">
    <property type="nucleotide sequence ID" value="NZ_VIWX01000002.1"/>
</dbReference>
<comment type="caution">
    <text evidence="3">The sequence shown here is derived from an EMBL/GenBank/DDBJ whole genome shotgun (WGS) entry which is preliminary data.</text>
</comment>
<evidence type="ECO:0000313" key="3">
    <source>
        <dbReference type="EMBL" id="TWF95183.1"/>
    </source>
</evidence>
<proteinExistence type="predicted"/>
<dbReference type="OrthoDB" id="2629679at2"/>
<gene>
    <name evidence="3" type="ORF">FHU35_12177</name>
</gene>
<organism evidence="3 4">
    <name type="scientific">Saccharopolyspora dendranthemae</name>
    <dbReference type="NCBI Taxonomy" id="1181886"/>
    <lineage>
        <taxon>Bacteria</taxon>
        <taxon>Bacillati</taxon>
        <taxon>Actinomycetota</taxon>
        <taxon>Actinomycetes</taxon>
        <taxon>Pseudonocardiales</taxon>
        <taxon>Pseudonocardiaceae</taxon>
        <taxon>Saccharopolyspora</taxon>
    </lineage>
</organism>
<evidence type="ECO:0000259" key="2">
    <source>
        <dbReference type="Pfam" id="PF22784"/>
    </source>
</evidence>
<keyword evidence="4" id="KW-1185">Reference proteome</keyword>
<reference evidence="3 4" key="1">
    <citation type="submission" date="2019-06" db="EMBL/GenBank/DDBJ databases">
        <title>Sequencing the genomes of 1000 actinobacteria strains.</title>
        <authorList>
            <person name="Klenk H.-P."/>
        </authorList>
    </citation>
    <scope>NUCLEOTIDE SEQUENCE [LARGE SCALE GENOMIC DNA]</scope>
    <source>
        <strain evidence="3 4">DSM 46699</strain>
    </source>
</reference>
<name>A0A561U772_9PSEU</name>
<dbReference type="Pfam" id="PF22784">
    <property type="entry name" value="PTP-SAK"/>
    <property type="match status" value="1"/>
</dbReference>
<accession>A0A561U772</accession>
<dbReference type="SUPFAM" id="SSF52799">
    <property type="entry name" value="(Phosphotyrosine protein) phosphatases II"/>
    <property type="match status" value="1"/>
</dbReference>
<dbReference type="AlphaFoldDB" id="A0A561U772"/>
<sequence>MAGWDAGAPGVMALPSGRLVRGRGLRAALPEGPVPDFALHLVGRRPSRVEWDSRWVRWPDFLLPRDRADAADAFREAWGRAGDERVELACGGGRGRTGTALACLAVIDGVPPGEAVSYVRAHYHPRAVETPWQRRYVRDFRG</sequence>
<protein>
    <recommendedName>
        <fullName evidence="2">Swiss Army Knife protein DSP-PTPase phosphatase domain-containing protein</fullName>
    </recommendedName>
</protein>
<dbReference type="EMBL" id="VIWX01000002">
    <property type="protein sequence ID" value="TWF95183.1"/>
    <property type="molecule type" value="Genomic_DNA"/>
</dbReference>
<dbReference type="Gene3D" id="3.90.190.10">
    <property type="entry name" value="Protein tyrosine phosphatase superfamily"/>
    <property type="match status" value="1"/>
</dbReference>
<dbReference type="InterPro" id="IPR029021">
    <property type="entry name" value="Prot-tyrosine_phosphatase-like"/>
</dbReference>